<proteinExistence type="predicted"/>
<dbReference type="InterPro" id="IPR050361">
    <property type="entry name" value="MPP/UQCRC_Complex"/>
</dbReference>
<comment type="caution">
    <text evidence="2">The sequence shown here is derived from an EMBL/GenBank/DDBJ whole genome shotgun (WGS) entry which is preliminary data.</text>
</comment>
<evidence type="ECO:0000259" key="1">
    <source>
        <dbReference type="Pfam" id="PF05193"/>
    </source>
</evidence>
<dbReference type="STRING" id="1121098.HMPREF1534_01357"/>
<dbReference type="Gene3D" id="3.30.830.10">
    <property type="entry name" value="Metalloenzyme, LuxS/M16 peptidase-like"/>
    <property type="match status" value="2"/>
</dbReference>
<dbReference type="InterPro" id="IPR007863">
    <property type="entry name" value="Peptidase_M16_C"/>
</dbReference>
<dbReference type="GeneID" id="60062641"/>
<protein>
    <recommendedName>
        <fullName evidence="1">Peptidase M16 C-terminal domain-containing protein</fullName>
    </recommendedName>
</protein>
<accession>U6RGT9</accession>
<evidence type="ECO:0000313" key="2">
    <source>
        <dbReference type="EMBL" id="EOA55725.1"/>
    </source>
</evidence>
<dbReference type="eggNOG" id="COG0612">
    <property type="taxonomic scope" value="Bacteria"/>
</dbReference>
<name>U6RGT9_9BACT</name>
<dbReference type="InterPro" id="IPR011249">
    <property type="entry name" value="Metalloenz_LuxS/M16"/>
</dbReference>
<gene>
    <name evidence="2" type="ORF">HMPREF1534_01357</name>
</gene>
<reference evidence="2 3" key="1">
    <citation type="submission" date="2013-04" db="EMBL/GenBank/DDBJ databases">
        <title>The Genome Sequence of Bacteroides massiliensis DSM 17679.</title>
        <authorList>
            <consortium name="The Broad Institute Genomics Platform"/>
            <person name="Earl A."/>
            <person name="Ward D."/>
            <person name="Feldgarden M."/>
            <person name="Gevers D."/>
            <person name="Martens E."/>
            <person name="Fenner L."/>
            <person name="Roux V."/>
            <person name="Mallet M.N."/>
            <person name="Raoult D."/>
            <person name="Walker B."/>
            <person name="Young S."/>
            <person name="Zeng Q."/>
            <person name="Gargeya S."/>
            <person name="Fitzgerald M."/>
            <person name="Haas B."/>
            <person name="Abouelleil A."/>
            <person name="Allen A.W."/>
            <person name="Alvarado L."/>
            <person name="Arachchi H.M."/>
            <person name="Berlin A.M."/>
            <person name="Chapman S.B."/>
            <person name="Gainer-Dewar J."/>
            <person name="Goldberg J."/>
            <person name="Griggs A."/>
            <person name="Gujja S."/>
            <person name="Hansen M."/>
            <person name="Howarth C."/>
            <person name="Imamovic A."/>
            <person name="Ireland A."/>
            <person name="Larimer J."/>
            <person name="McCowan C."/>
            <person name="Murphy C."/>
            <person name="Pearson M."/>
            <person name="Poon T.W."/>
            <person name="Priest M."/>
            <person name="Roberts A."/>
            <person name="Saif S."/>
            <person name="Shea T."/>
            <person name="Sisk P."/>
            <person name="Sykes S."/>
            <person name="Wortman J."/>
            <person name="Nusbaum C."/>
            <person name="Birren B."/>
        </authorList>
    </citation>
    <scope>NUCLEOTIDE SEQUENCE [LARGE SCALE GENOMIC DNA]</scope>
    <source>
        <strain evidence="3">B84634 / Timone 84634 / DSM 17679 / JCM 13223</strain>
    </source>
</reference>
<dbReference type="EMBL" id="AQHY01000017">
    <property type="protein sequence ID" value="EOA55725.1"/>
    <property type="molecule type" value="Genomic_DNA"/>
</dbReference>
<dbReference type="PANTHER" id="PTHR11851">
    <property type="entry name" value="METALLOPROTEASE"/>
    <property type="match status" value="1"/>
</dbReference>
<dbReference type="Pfam" id="PF05193">
    <property type="entry name" value="Peptidase_M16_C"/>
    <property type="match status" value="1"/>
</dbReference>
<sequence length="429" mass="48821">MTLDRTTPPAIRQLSEFSISLPERRVMKNGMPLNIINAGTEDVVRFDLLIGGGQWHQEQPLQAMFTNRMLREGAGSMTSAQIAEKLDYYGAWLELSSSVNYGFITLYSLNKYFSRTLSVIAEMVKTPLFPIKELSVVADTNKQQFLVNSTRVEMIARKQLNRALFGAEHPFGRYAVAEDYDRITPEVLHDFYRKYYHSGNCSVYISGKVTPDIIRSVEENLGNEAWGEVKDKPVMQAVVPRTTSEKHLFVEREDALQSSLKMGSFVMERHHPDFLKARVMVTLFGGYFGSRLMSNIREEKGYTYGIGAGIVSYPDSGILIISTEAANEYINPIITEVYREMDKLCNEPVPQEELEMVKNYMLGDLCRSYEGPFSLSDAWIYIETAGLDDKFFIRSLDAIRGITREEIQRLAQTYFCKENLIEVVAGKKV</sequence>
<feature type="domain" description="Peptidase M16 C-terminal" evidence="1">
    <location>
        <begin position="183"/>
        <end position="359"/>
    </location>
</feature>
<dbReference type="OrthoDB" id="9811314at2"/>
<dbReference type="RefSeq" id="WP_005938811.1">
    <property type="nucleotide sequence ID" value="NZ_KB890386.1"/>
</dbReference>
<keyword evidence="3" id="KW-1185">Reference proteome</keyword>
<organism evidence="2 3">
    <name type="scientific">Phocaeicola massiliensis B84634 = Timone 84634 = DSM 17679 = JCM 13223</name>
    <dbReference type="NCBI Taxonomy" id="1121098"/>
    <lineage>
        <taxon>Bacteria</taxon>
        <taxon>Pseudomonadati</taxon>
        <taxon>Bacteroidota</taxon>
        <taxon>Bacteroidia</taxon>
        <taxon>Bacteroidales</taxon>
        <taxon>Bacteroidaceae</taxon>
        <taxon>Phocaeicola</taxon>
    </lineage>
</organism>
<evidence type="ECO:0000313" key="3">
    <source>
        <dbReference type="Proteomes" id="UP000017831"/>
    </source>
</evidence>
<dbReference type="SUPFAM" id="SSF63411">
    <property type="entry name" value="LuxS/MPP-like metallohydrolase"/>
    <property type="match status" value="2"/>
</dbReference>
<dbReference type="Proteomes" id="UP000017831">
    <property type="component" value="Unassembled WGS sequence"/>
</dbReference>
<dbReference type="AlphaFoldDB" id="U6RGT9"/>
<dbReference type="GO" id="GO:0046872">
    <property type="term" value="F:metal ion binding"/>
    <property type="evidence" value="ECO:0007669"/>
    <property type="project" value="InterPro"/>
</dbReference>
<dbReference type="HOGENOM" id="CLU_009902_6_1_10"/>
<dbReference type="PATRIC" id="fig|1121098.3.peg.1377"/>
<dbReference type="PANTHER" id="PTHR11851:SF224">
    <property type="entry name" value="PROCESSING PROTEASE"/>
    <property type="match status" value="1"/>
</dbReference>